<organism evidence="3 4">
    <name type="scientific">Kribbella antibiotica</name>
    <dbReference type="NCBI Taxonomy" id="190195"/>
    <lineage>
        <taxon>Bacteria</taxon>
        <taxon>Bacillati</taxon>
        <taxon>Actinomycetota</taxon>
        <taxon>Actinomycetes</taxon>
        <taxon>Propionibacteriales</taxon>
        <taxon>Kribbellaceae</taxon>
        <taxon>Kribbella</taxon>
    </lineage>
</organism>
<feature type="transmembrane region" description="Helical" evidence="2">
    <location>
        <begin position="38"/>
        <end position="60"/>
    </location>
</feature>
<sequence>MNTDLEPPTVPAMTPDQHDRLRRQLLQKTRPAVRRTPAWAAPLVAVGAVAAIVAGTIAVVQHPQGEQAPVAGTSSKDPKSDKQPASPVPPQSDKILPFPTAVDLGPVSAADAAAAAKSCNVPGADGALQVLWSRRLKGPKPGSSFVQLVVARAKSPKGQVFAVCQQGLGVHVIPNQDWIKAATSTQAVAAVIGSSWSTQPTKMYFQRWTLYRAEPNVARIESRYVWRGGASAWITGAVADHFAYTDSRAIPVGPNSGTPTEQVRAFDAQGRPVPFKP</sequence>
<proteinExistence type="predicted"/>
<feature type="region of interest" description="Disordered" evidence="1">
    <location>
        <begin position="64"/>
        <end position="99"/>
    </location>
</feature>
<evidence type="ECO:0000313" key="4">
    <source>
        <dbReference type="Proteomes" id="UP000295124"/>
    </source>
</evidence>
<gene>
    <name evidence="3" type="ORF">E1263_18360</name>
</gene>
<evidence type="ECO:0000256" key="2">
    <source>
        <dbReference type="SAM" id="Phobius"/>
    </source>
</evidence>
<evidence type="ECO:0000313" key="3">
    <source>
        <dbReference type="EMBL" id="TDD58671.1"/>
    </source>
</evidence>
<protein>
    <submittedName>
        <fullName evidence="3">Uncharacterized protein</fullName>
    </submittedName>
</protein>
<dbReference type="Proteomes" id="UP000295124">
    <property type="component" value="Unassembled WGS sequence"/>
</dbReference>
<dbReference type="OrthoDB" id="3823493at2"/>
<keyword evidence="2" id="KW-0472">Membrane</keyword>
<name>A0A4R4ZIW8_9ACTN</name>
<comment type="caution">
    <text evidence="3">The sequence shown here is derived from an EMBL/GenBank/DDBJ whole genome shotgun (WGS) entry which is preliminary data.</text>
</comment>
<accession>A0A4R4ZIW8</accession>
<dbReference type="AlphaFoldDB" id="A0A4R4ZIW8"/>
<dbReference type="EMBL" id="SMKX01000048">
    <property type="protein sequence ID" value="TDD58671.1"/>
    <property type="molecule type" value="Genomic_DNA"/>
</dbReference>
<reference evidence="3 4" key="1">
    <citation type="submission" date="2019-03" db="EMBL/GenBank/DDBJ databases">
        <title>Draft genome sequences of novel Actinobacteria.</title>
        <authorList>
            <person name="Sahin N."/>
            <person name="Ay H."/>
            <person name="Saygin H."/>
        </authorList>
    </citation>
    <scope>NUCLEOTIDE SEQUENCE [LARGE SCALE GENOMIC DNA]</scope>
    <source>
        <strain evidence="3 4">JCM 13523</strain>
    </source>
</reference>
<keyword evidence="4" id="KW-1185">Reference proteome</keyword>
<keyword evidence="2" id="KW-1133">Transmembrane helix</keyword>
<evidence type="ECO:0000256" key="1">
    <source>
        <dbReference type="SAM" id="MobiDB-lite"/>
    </source>
</evidence>
<keyword evidence="2" id="KW-0812">Transmembrane</keyword>
<dbReference type="RefSeq" id="WP_132168915.1">
    <property type="nucleotide sequence ID" value="NZ_SMKX01000048.1"/>
</dbReference>